<dbReference type="Pfam" id="PF08713">
    <property type="entry name" value="DNA_alkylation"/>
    <property type="match status" value="1"/>
</dbReference>
<dbReference type="InterPro" id="IPR014825">
    <property type="entry name" value="DNA_alkylation"/>
</dbReference>
<organism evidence="1 2">
    <name type="scientific">Streptococcus merionis</name>
    <dbReference type="NCBI Taxonomy" id="400065"/>
    <lineage>
        <taxon>Bacteria</taxon>
        <taxon>Bacillati</taxon>
        <taxon>Bacillota</taxon>
        <taxon>Bacilli</taxon>
        <taxon>Lactobacillales</taxon>
        <taxon>Streptococcaceae</taxon>
        <taxon>Streptococcus</taxon>
    </lineage>
</organism>
<name>A0A239STH7_9STRE</name>
<gene>
    <name evidence="1" type="ORF">SAMEA4412692_01124</name>
</gene>
<keyword evidence="2" id="KW-1185">Reference proteome</keyword>
<dbReference type="Gene3D" id="1.25.40.290">
    <property type="entry name" value="ARM repeat domains"/>
    <property type="match status" value="1"/>
</dbReference>
<dbReference type="EMBL" id="LT906439">
    <property type="protein sequence ID" value="SNU88569.1"/>
    <property type="molecule type" value="Genomic_DNA"/>
</dbReference>
<dbReference type="InterPro" id="IPR016024">
    <property type="entry name" value="ARM-type_fold"/>
</dbReference>
<accession>A0A239STH7</accession>
<dbReference type="eggNOG" id="COG4912">
    <property type="taxonomic scope" value="Bacteria"/>
</dbReference>
<evidence type="ECO:0000313" key="1">
    <source>
        <dbReference type="EMBL" id="SNU88569.1"/>
    </source>
</evidence>
<sequence>MSAYMRHQFDFYGIPTPERRKIYKDIISKAKESEMIDWDLLDIMWNQPKRECHYFVCDYLVAVTAHLTIADLPKLMYFAQTQQWWDTIDHLDYVFGHIADEKMPEILLAMSLSDDFWLRRIAIDHQLGKKEQTDTELLQNIILNNLGSQEFFINKAIGWSLRDYSKTNPDWVRNFIDQHHEKMAPLSIREATKYL</sequence>
<dbReference type="AlphaFoldDB" id="A0A239STH7"/>
<dbReference type="PANTHER" id="PTHR34070:SF1">
    <property type="entry name" value="DNA ALKYLATION REPAIR PROTEIN"/>
    <property type="match status" value="1"/>
</dbReference>
<dbReference type="SUPFAM" id="SSF48371">
    <property type="entry name" value="ARM repeat"/>
    <property type="match status" value="1"/>
</dbReference>
<dbReference type="PANTHER" id="PTHR34070">
    <property type="entry name" value="ARMADILLO-TYPE FOLD"/>
    <property type="match status" value="1"/>
</dbReference>
<proteinExistence type="predicted"/>
<dbReference type="Proteomes" id="UP000215185">
    <property type="component" value="Chromosome 1"/>
</dbReference>
<dbReference type="STRING" id="1123308.GCA_000380085_00888"/>
<dbReference type="KEGG" id="smen:SAMEA4412692_1124"/>
<evidence type="ECO:0000313" key="2">
    <source>
        <dbReference type="Proteomes" id="UP000215185"/>
    </source>
</evidence>
<dbReference type="Gene3D" id="1.20.1660.10">
    <property type="entry name" value="Hypothetical protein (EF3068)"/>
    <property type="match status" value="1"/>
</dbReference>
<dbReference type="CDD" id="cd07064">
    <property type="entry name" value="AlkD_like_1"/>
    <property type="match status" value="1"/>
</dbReference>
<protein>
    <submittedName>
        <fullName evidence="1">DNA alkylation repair enzyme</fullName>
    </submittedName>
</protein>
<reference evidence="1 2" key="1">
    <citation type="submission" date="2017-06" db="EMBL/GenBank/DDBJ databases">
        <authorList>
            <consortium name="Pathogen Informatics"/>
        </authorList>
    </citation>
    <scope>NUCLEOTIDE SEQUENCE [LARGE SCALE GENOMIC DNA]</scope>
    <source>
        <strain evidence="1 2">NCTC13788</strain>
    </source>
</reference>